<proteinExistence type="inferred from homology"/>
<comment type="similarity">
    <text evidence="2">Belongs to the transketolase family.</text>
</comment>
<dbReference type="PANTHER" id="PTHR43825">
    <property type="entry name" value="PYRUVATE DEHYDROGENASE E1 COMPONENT"/>
    <property type="match status" value="1"/>
</dbReference>
<evidence type="ECO:0000256" key="2">
    <source>
        <dbReference type="ARBA" id="ARBA00007131"/>
    </source>
</evidence>
<dbReference type="PROSITE" id="PS00802">
    <property type="entry name" value="TRANSKETOLASE_2"/>
    <property type="match status" value="1"/>
</dbReference>
<dbReference type="SUPFAM" id="SSF52518">
    <property type="entry name" value="Thiamin diphosphate-binding fold (THDP-binding)"/>
    <property type="match status" value="1"/>
</dbReference>
<protein>
    <submittedName>
        <fullName evidence="6">Transketolase</fullName>
    </submittedName>
</protein>
<dbReference type="InterPro" id="IPR033248">
    <property type="entry name" value="Transketolase_C"/>
</dbReference>
<evidence type="ECO:0000259" key="5">
    <source>
        <dbReference type="SMART" id="SM00861"/>
    </source>
</evidence>
<dbReference type="Proteomes" id="UP000229615">
    <property type="component" value="Unassembled WGS sequence"/>
</dbReference>
<comment type="cofactor">
    <cofactor evidence="1">
        <name>thiamine diphosphate</name>
        <dbReference type="ChEBI" id="CHEBI:58937"/>
    </cofactor>
</comment>
<dbReference type="InterPro" id="IPR009014">
    <property type="entry name" value="Transketo_C/PFOR_II"/>
</dbReference>
<evidence type="ECO:0000313" key="7">
    <source>
        <dbReference type="Proteomes" id="UP000229615"/>
    </source>
</evidence>
<keyword evidence="3" id="KW-0808">Transferase</keyword>
<dbReference type="EMBL" id="PFBB01000017">
    <property type="protein sequence ID" value="PIR88552.1"/>
    <property type="molecule type" value="Genomic_DNA"/>
</dbReference>
<dbReference type="InterPro" id="IPR020826">
    <property type="entry name" value="Transketolase_BS"/>
</dbReference>
<sequence>MLNKKVYLDNNLFSDKAKQAALRDGYGEGLFEAGKKDPNVVALCADLKDSTRSNFFAKAFPNRFFEIGIAEQNMVAVAAGLAVSGKIPFVASYATFSPGRAWEQIRTTVAYNDANVKIAGHHAGISVGPDGATHQAIEDIATMRAIPNMTVIAPCDANEAKKATLAAAKFVGPMYLRFARENTPIMTTARTPFKPGKAEIFYSSSRPQVAIIACGPLVHKALVAAKELEKEKIKTIVVNSHTIKPLDSKTILEVVEKTGAVVSVEEHQVIGGLGSAVAELLAKEKPTPMEFVGMQDVFGESGEPEELLDKYKMSVEDIKEAVRKVKKRK</sequence>
<evidence type="ECO:0000256" key="1">
    <source>
        <dbReference type="ARBA" id="ARBA00001964"/>
    </source>
</evidence>
<dbReference type="InterPro" id="IPR005475">
    <property type="entry name" value="Transketolase-like_Pyr-bd"/>
</dbReference>
<gene>
    <name evidence="6" type="ORF">COU09_01735</name>
</gene>
<dbReference type="GO" id="GO:0016740">
    <property type="term" value="F:transferase activity"/>
    <property type="evidence" value="ECO:0007669"/>
    <property type="project" value="UniProtKB-KW"/>
</dbReference>
<dbReference type="SUPFAM" id="SSF52922">
    <property type="entry name" value="TK C-terminal domain-like"/>
    <property type="match status" value="1"/>
</dbReference>
<comment type="caution">
    <text evidence="6">The sequence shown here is derived from an EMBL/GenBank/DDBJ whole genome shotgun (WGS) entry which is preliminary data.</text>
</comment>
<dbReference type="AlphaFoldDB" id="A0A2H0UQ45"/>
<dbReference type="PANTHER" id="PTHR43825:SF1">
    <property type="entry name" value="TRANSKETOLASE-LIKE PYRIMIDINE-BINDING DOMAIN-CONTAINING PROTEIN"/>
    <property type="match status" value="1"/>
</dbReference>
<dbReference type="Gene3D" id="3.40.50.920">
    <property type="match status" value="1"/>
</dbReference>
<dbReference type="FunFam" id="3.40.50.970:FF:000129">
    <property type="entry name" value="Transketolase"/>
    <property type="match status" value="1"/>
</dbReference>
<keyword evidence="4" id="KW-0786">Thiamine pyrophosphate</keyword>
<dbReference type="CDD" id="cd07033">
    <property type="entry name" value="TPP_PYR_DXS_TK_like"/>
    <property type="match status" value="1"/>
</dbReference>
<reference evidence="7" key="1">
    <citation type="submission" date="2017-09" db="EMBL/GenBank/DDBJ databases">
        <title>Depth-based differentiation of microbial function through sediment-hosted aquifers and enrichment of novel symbionts in the deep terrestrial subsurface.</title>
        <authorList>
            <person name="Probst A.J."/>
            <person name="Ladd B."/>
            <person name="Jarett J.K."/>
            <person name="Geller-Mcgrath D.E."/>
            <person name="Sieber C.M.K."/>
            <person name="Emerson J.B."/>
            <person name="Anantharaman K."/>
            <person name="Thomas B.C."/>
            <person name="Malmstrom R."/>
            <person name="Stieglmeier M."/>
            <person name="Klingl A."/>
            <person name="Woyke T."/>
            <person name="Ryan C.M."/>
            <person name="Banfield J.F."/>
        </authorList>
    </citation>
    <scope>NUCLEOTIDE SEQUENCE [LARGE SCALE GENOMIC DNA]</scope>
</reference>
<dbReference type="Pfam" id="PF02779">
    <property type="entry name" value="Transket_pyr"/>
    <property type="match status" value="1"/>
</dbReference>
<dbReference type="InterPro" id="IPR051157">
    <property type="entry name" value="PDH/Transketolase"/>
</dbReference>
<feature type="domain" description="Transketolase-like pyrimidine-binding" evidence="5">
    <location>
        <begin position="20"/>
        <end position="185"/>
    </location>
</feature>
<evidence type="ECO:0000313" key="6">
    <source>
        <dbReference type="EMBL" id="PIR88552.1"/>
    </source>
</evidence>
<dbReference type="Gene3D" id="3.40.50.970">
    <property type="match status" value="1"/>
</dbReference>
<dbReference type="SMART" id="SM00861">
    <property type="entry name" value="Transket_pyr"/>
    <property type="match status" value="1"/>
</dbReference>
<dbReference type="InterPro" id="IPR029061">
    <property type="entry name" value="THDP-binding"/>
</dbReference>
<name>A0A2H0UQ45_9BACT</name>
<dbReference type="Pfam" id="PF02780">
    <property type="entry name" value="Transketolase_C"/>
    <property type="match status" value="1"/>
</dbReference>
<organism evidence="6 7">
    <name type="scientific">Candidatus Harrisonbacteria bacterium CG10_big_fil_rev_8_21_14_0_10_44_23</name>
    <dbReference type="NCBI Taxonomy" id="1974585"/>
    <lineage>
        <taxon>Bacteria</taxon>
        <taxon>Candidatus Harrisoniibacteriota</taxon>
    </lineage>
</organism>
<accession>A0A2H0UQ45</accession>
<evidence type="ECO:0000256" key="3">
    <source>
        <dbReference type="ARBA" id="ARBA00022679"/>
    </source>
</evidence>
<evidence type="ECO:0000256" key="4">
    <source>
        <dbReference type="ARBA" id="ARBA00023052"/>
    </source>
</evidence>